<dbReference type="EMBL" id="BPLQ01004973">
    <property type="protein sequence ID" value="GIY11899.1"/>
    <property type="molecule type" value="Genomic_DNA"/>
</dbReference>
<sequence>MTFASLFLIPSLLSALSHKSSQKFHDKTVAPSDKSSQKFHDRSGGADYNLRVSFPNHYPPNTLFQPDTQEESGTRTKKGTHLLLRFRQHQDKTSTSSDHLPHSLILGSRPREDGSRR</sequence>
<proteinExistence type="predicted"/>
<protein>
    <submittedName>
        <fullName evidence="3">Uncharacterized protein</fullName>
    </submittedName>
</protein>
<organism evidence="3 4">
    <name type="scientific">Caerostris darwini</name>
    <dbReference type="NCBI Taxonomy" id="1538125"/>
    <lineage>
        <taxon>Eukaryota</taxon>
        <taxon>Metazoa</taxon>
        <taxon>Ecdysozoa</taxon>
        <taxon>Arthropoda</taxon>
        <taxon>Chelicerata</taxon>
        <taxon>Arachnida</taxon>
        <taxon>Araneae</taxon>
        <taxon>Araneomorphae</taxon>
        <taxon>Entelegynae</taxon>
        <taxon>Araneoidea</taxon>
        <taxon>Araneidae</taxon>
        <taxon>Caerostris</taxon>
    </lineage>
</organism>
<name>A0AAV4QRK5_9ARAC</name>
<reference evidence="3 4" key="1">
    <citation type="submission" date="2021-06" db="EMBL/GenBank/DDBJ databases">
        <title>Caerostris darwini draft genome.</title>
        <authorList>
            <person name="Kono N."/>
            <person name="Arakawa K."/>
        </authorList>
    </citation>
    <scope>NUCLEOTIDE SEQUENCE [LARGE SCALE GENOMIC DNA]</scope>
</reference>
<gene>
    <name evidence="3" type="ORF">CDAR_518011</name>
</gene>
<feature type="region of interest" description="Disordered" evidence="1">
    <location>
        <begin position="20"/>
        <end position="50"/>
    </location>
</feature>
<keyword evidence="2" id="KW-0732">Signal</keyword>
<feature type="compositionally biased region" description="Basic residues" evidence="1">
    <location>
        <begin position="75"/>
        <end position="87"/>
    </location>
</feature>
<feature type="compositionally biased region" description="Basic and acidic residues" evidence="1">
    <location>
        <begin position="35"/>
        <end position="44"/>
    </location>
</feature>
<accession>A0AAV4QRK5</accession>
<feature type="region of interest" description="Disordered" evidence="1">
    <location>
        <begin position="62"/>
        <end position="117"/>
    </location>
</feature>
<dbReference type="AlphaFoldDB" id="A0AAV4QRK5"/>
<evidence type="ECO:0000313" key="3">
    <source>
        <dbReference type="EMBL" id="GIY11899.1"/>
    </source>
</evidence>
<evidence type="ECO:0000256" key="1">
    <source>
        <dbReference type="SAM" id="MobiDB-lite"/>
    </source>
</evidence>
<dbReference type="Proteomes" id="UP001054837">
    <property type="component" value="Unassembled WGS sequence"/>
</dbReference>
<comment type="caution">
    <text evidence="3">The sequence shown here is derived from an EMBL/GenBank/DDBJ whole genome shotgun (WGS) entry which is preliminary data.</text>
</comment>
<evidence type="ECO:0000256" key="2">
    <source>
        <dbReference type="SAM" id="SignalP"/>
    </source>
</evidence>
<evidence type="ECO:0000313" key="4">
    <source>
        <dbReference type="Proteomes" id="UP001054837"/>
    </source>
</evidence>
<feature type="chain" id="PRO_5043966210" evidence="2">
    <location>
        <begin position="16"/>
        <end position="117"/>
    </location>
</feature>
<keyword evidence="4" id="KW-1185">Reference proteome</keyword>
<feature type="signal peptide" evidence="2">
    <location>
        <begin position="1"/>
        <end position="15"/>
    </location>
</feature>